<evidence type="ECO:0000313" key="3">
    <source>
        <dbReference type="Proteomes" id="UP000051248"/>
    </source>
</evidence>
<dbReference type="EMBL" id="AZDZ01000019">
    <property type="protein sequence ID" value="KRK79101.1"/>
    <property type="molecule type" value="Genomic_DNA"/>
</dbReference>
<gene>
    <name evidence="2" type="ORF">FD03_GL001464</name>
</gene>
<dbReference type="Pfam" id="PF01521">
    <property type="entry name" value="Fe-S_biosyn"/>
    <property type="match status" value="1"/>
</dbReference>
<dbReference type="SUPFAM" id="SSF89360">
    <property type="entry name" value="HesB-like domain"/>
    <property type="match status" value="1"/>
</dbReference>
<evidence type="ECO:0000259" key="1">
    <source>
        <dbReference type="Pfam" id="PF01521"/>
    </source>
</evidence>
<dbReference type="Proteomes" id="UP000051248">
    <property type="component" value="Unassembled WGS sequence"/>
</dbReference>
<dbReference type="STRING" id="1423775.FD03_GL001464"/>
<name>A0A0R1K672_9LACO</name>
<accession>A0A0R1K672</accession>
<dbReference type="InterPro" id="IPR035903">
    <property type="entry name" value="HesB-like_dom_sf"/>
</dbReference>
<evidence type="ECO:0000313" key="2">
    <source>
        <dbReference type="EMBL" id="KRK79101.1"/>
    </source>
</evidence>
<dbReference type="Gene3D" id="2.60.300.12">
    <property type="entry name" value="HesB-like domain"/>
    <property type="match status" value="1"/>
</dbReference>
<feature type="domain" description="Core" evidence="1">
    <location>
        <begin position="4"/>
        <end position="114"/>
    </location>
</feature>
<keyword evidence="3" id="KW-1185">Reference proteome</keyword>
<proteinExistence type="predicted"/>
<dbReference type="OrthoDB" id="2361502at2"/>
<comment type="caution">
    <text evidence="2">The sequence shown here is derived from an EMBL/GenBank/DDBJ whole genome shotgun (WGS) entry which is preliminary data.</text>
</comment>
<sequence>MARIEMTNEVKAKLQPYVDEGKVLLLDLDNGLGPYSDEGNCALVTKFRFIAIDPDAPKSDYEIALDSDLGPIYFKKIADDYIQKDMQLELNPKTRMIVFKNARELVDGAVNIVDWDAVKANTVTMGGGC</sequence>
<reference evidence="2 3" key="1">
    <citation type="journal article" date="2015" name="Genome Announc.">
        <title>Expanding the biotechnology potential of lactobacilli through comparative genomics of 213 strains and associated genera.</title>
        <authorList>
            <person name="Sun Z."/>
            <person name="Harris H.M."/>
            <person name="McCann A."/>
            <person name="Guo C."/>
            <person name="Argimon S."/>
            <person name="Zhang W."/>
            <person name="Yang X."/>
            <person name="Jeffery I.B."/>
            <person name="Cooney J.C."/>
            <person name="Kagawa T.F."/>
            <person name="Liu W."/>
            <person name="Song Y."/>
            <person name="Salvetti E."/>
            <person name="Wrobel A."/>
            <person name="Rasinkangas P."/>
            <person name="Parkhill J."/>
            <person name="Rea M.C."/>
            <person name="O'Sullivan O."/>
            <person name="Ritari J."/>
            <person name="Douillard F.P."/>
            <person name="Paul Ross R."/>
            <person name="Yang R."/>
            <person name="Briner A.E."/>
            <person name="Felis G.E."/>
            <person name="de Vos W.M."/>
            <person name="Barrangou R."/>
            <person name="Klaenhammer T.R."/>
            <person name="Caufield P.W."/>
            <person name="Cui Y."/>
            <person name="Zhang H."/>
            <person name="O'Toole P.W."/>
        </authorList>
    </citation>
    <scope>NUCLEOTIDE SEQUENCE [LARGE SCALE GENOMIC DNA]</scope>
    <source>
        <strain evidence="2 3">DSM 19682</strain>
    </source>
</reference>
<protein>
    <recommendedName>
        <fullName evidence="1">Core domain-containing protein</fullName>
    </recommendedName>
</protein>
<dbReference type="InterPro" id="IPR000361">
    <property type="entry name" value="ATAP_core_dom"/>
</dbReference>
<organism evidence="2 3">
    <name type="scientific">Companilactobacillus nodensis DSM 19682 = JCM 14932 = NBRC 107160</name>
    <dbReference type="NCBI Taxonomy" id="1423775"/>
    <lineage>
        <taxon>Bacteria</taxon>
        <taxon>Bacillati</taxon>
        <taxon>Bacillota</taxon>
        <taxon>Bacilli</taxon>
        <taxon>Lactobacillales</taxon>
        <taxon>Lactobacillaceae</taxon>
        <taxon>Companilactobacillus</taxon>
    </lineage>
</organism>
<dbReference type="PATRIC" id="fig|1423775.4.peg.1492"/>
<dbReference type="RefSeq" id="WP_056979812.1">
    <property type="nucleotide sequence ID" value="NZ_AZDZ01000019.1"/>
</dbReference>
<dbReference type="AlphaFoldDB" id="A0A0R1K672"/>